<protein>
    <submittedName>
        <fullName evidence="1">MRP-like transporter</fullName>
    </submittedName>
</protein>
<sequence>MGGSSKRLFVHAHDSDGPPAAIQSPTDPSTFLTGPDEIKAQTVNYFTELFRRTSRAPSAKPWMDTPSVRAIRARVADHPFSWPQPLTLQDLRFLLRKGNPRPAPGPDLWEKWCVRSLSDYSLSLVLDLVNYEITDSHIPECVKPAALSTIFKRGPRTDLANYRGISCSNLLKNLPFAWLNHLLSRYLTAQQILPQTQIATQPGVQARDLTSFLSQVEAYAHRRKQPLYLLRRDQRKGFDRLEPEGFYDAVRAYGLPPSLIDLDRSAQSDVPYKVKTVHGFTPSFTVSGVTQQGGPFSPLKSTLTTSMANHWLHDILAPEQRLVFQTHHGSRGLPHTPDDRLCLRTQFVEAMDDSILLAPSLDASRTAGLHLERFQAAYGWETSWPKSLLAVLHAGPVPASLLMPSVNLQDPDSPQSVLHSVPVTDTHCEFLRVQTNDPEAQYLRIRALISDFTFPSLHTRLSFTAVRRILIQCLVSRIRPYLSYQPVTRAHANDLDRLLATRIHEYFRFPFRFHSALLFLPLSQLGFDFPSISHLNDVAAVAGLVRDLNHHVPTFQTMARITLADWTCLLNHCRSPLEGATTRFFVRSSHILPTSWIIALDVLRHFRISICCSDQSYLFVGDVALRHLVHILPSSPDSPSSLTITNFERAHVTHLSQIATWSSPSLSPSRLHPSPHISGTLQPFSARRDWPAVSQWLRTLTLPMLVNSAAGLVEGVGSSSGQLATRGFAGSGFGSLGGLSATHQLEYGRSGGEFTTRVMSDNRWQLALPPMIRRDMAEAAILAATRLSPHPGHLQPRMLASDASAVASPHHHVTFAAATPHLAVVLAISPSEASTSSLHGEVFGLIVAALLHLHQPVVDSPNCPPLYTDHLNSVRFLETYSTSSASTPTSPPLNPALPLYLWLLDIFRRTPNPPVPTYTQAHTSDNTPSALANRLVDHLASSSHASHPPCLSLPLPTFSFPTFVMHVPSHGYVFPSSIPSVLGDLVTHARLSDASARPNTVLFRSLYDTHPAPSHPYTRASSAYSALVQLYVRSSQLDDAFTRYRRFGDVSPACHFGCNILETPHHLFVECPHFTAVRDEAKGAVVRDTSLLLEAAKTPLPSEVFLHIARSLFSDNAHVWPQTLSHYFLGTVPPLPAVAVTQGAELSTQRLLSRIAALWHSASIRLVARIWGSYRRTLSPFPARLTPPLSLPPHLAHLM</sequence>
<organism evidence="1">
    <name type="scientific">Ganoderma boninense</name>
    <dbReference type="NCBI Taxonomy" id="34458"/>
    <lineage>
        <taxon>Eukaryota</taxon>
        <taxon>Fungi</taxon>
        <taxon>Dikarya</taxon>
        <taxon>Basidiomycota</taxon>
        <taxon>Agaricomycotina</taxon>
        <taxon>Agaricomycetes</taxon>
        <taxon>Polyporales</taxon>
        <taxon>Polyporaceae</taxon>
        <taxon>Ganoderma</taxon>
    </lineage>
</organism>
<dbReference type="AlphaFoldDB" id="A0A5K1K0I5"/>
<name>A0A5K1K0I5_9APHY</name>
<dbReference type="EMBL" id="LR727514">
    <property type="protein sequence ID" value="VWO99263.1"/>
    <property type="molecule type" value="Genomic_DNA"/>
</dbReference>
<accession>A0A5K1K0I5</accession>
<evidence type="ECO:0000313" key="1">
    <source>
        <dbReference type="EMBL" id="VWO99263.1"/>
    </source>
</evidence>
<gene>
    <name evidence="1" type="primary">Q9UW87</name>
</gene>
<proteinExistence type="predicted"/>
<reference evidence="1" key="1">
    <citation type="submission" date="2019-10" db="EMBL/GenBank/DDBJ databases">
        <authorList>
            <person name="Nor Muhammad N."/>
        </authorList>
    </citation>
    <scope>NUCLEOTIDE SEQUENCE</scope>
</reference>